<keyword evidence="3" id="KW-0812">Transmembrane</keyword>
<proteinExistence type="predicted"/>
<keyword evidence="1" id="KW-0433">Leucine-rich repeat</keyword>
<feature type="transmembrane region" description="Helical" evidence="3">
    <location>
        <begin position="462"/>
        <end position="486"/>
    </location>
</feature>
<dbReference type="InterPro" id="IPR032675">
    <property type="entry name" value="LRR_dom_sf"/>
</dbReference>
<dbReference type="Pfam" id="PF00560">
    <property type="entry name" value="LRR_1"/>
    <property type="match status" value="1"/>
</dbReference>
<gene>
    <name evidence="4" type="ORF">BPAG_LOCUS10936</name>
</gene>
<evidence type="ECO:0000256" key="3">
    <source>
        <dbReference type="SAM" id="Phobius"/>
    </source>
</evidence>
<accession>A0A0N4TQT8</accession>
<evidence type="ECO:0000313" key="5">
    <source>
        <dbReference type="Proteomes" id="UP000278627"/>
    </source>
</evidence>
<dbReference type="SUPFAM" id="SSF52058">
    <property type="entry name" value="L domain-like"/>
    <property type="match status" value="1"/>
</dbReference>
<dbReference type="STRING" id="6280.A0A0N4TQT8"/>
<feature type="transmembrane region" description="Helical" evidence="3">
    <location>
        <begin position="329"/>
        <end position="350"/>
    </location>
</feature>
<dbReference type="SMART" id="SM00369">
    <property type="entry name" value="LRR_TYP"/>
    <property type="match status" value="4"/>
</dbReference>
<evidence type="ECO:0000256" key="2">
    <source>
        <dbReference type="ARBA" id="ARBA00022737"/>
    </source>
</evidence>
<dbReference type="Gene3D" id="3.80.10.10">
    <property type="entry name" value="Ribonuclease Inhibitor"/>
    <property type="match status" value="1"/>
</dbReference>
<dbReference type="AlphaFoldDB" id="A0A0N4TQT8"/>
<dbReference type="PANTHER" id="PTHR48051:SF1">
    <property type="entry name" value="RAS SUPPRESSOR PROTEIN 1"/>
    <property type="match status" value="1"/>
</dbReference>
<reference evidence="4 5" key="2">
    <citation type="submission" date="2018-11" db="EMBL/GenBank/DDBJ databases">
        <authorList>
            <consortium name="Pathogen Informatics"/>
        </authorList>
    </citation>
    <scope>NUCLEOTIDE SEQUENCE [LARGE SCALE GENOMIC DNA]</scope>
</reference>
<dbReference type="GO" id="GO:0005737">
    <property type="term" value="C:cytoplasm"/>
    <property type="evidence" value="ECO:0007669"/>
    <property type="project" value="TreeGrafter"/>
</dbReference>
<keyword evidence="3" id="KW-1133">Transmembrane helix</keyword>
<evidence type="ECO:0000313" key="4">
    <source>
        <dbReference type="EMBL" id="VDN92122.1"/>
    </source>
</evidence>
<dbReference type="InterPro" id="IPR001611">
    <property type="entry name" value="Leu-rich_rpt"/>
</dbReference>
<dbReference type="EMBL" id="UZAD01013206">
    <property type="protein sequence ID" value="VDN92122.1"/>
    <property type="molecule type" value="Genomic_DNA"/>
</dbReference>
<dbReference type="Proteomes" id="UP000278627">
    <property type="component" value="Unassembled WGS sequence"/>
</dbReference>
<dbReference type="WBParaSite" id="BPAG_0001097401-mRNA-1">
    <property type="protein sequence ID" value="BPAG_0001097401-mRNA-1"/>
    <property type="gene ID" value="BPAG_0001097401"/>
</dbReference>
<dbReference type="PROSITE" id="PS51450">
    <property type="entry name" value="LRR"/>
    <property type="match status" value="1"/>
</dbReference>
<organism evidence="6">
    <name type="scientific">Brugia pahangi</name>
    <name type="common">Filarial nematode worm</name>
    <dbReference type="NCBI Taxonomy" id="6280"/>
    <lineage>
        <taxon>Eukaryota</taxon>
        <taxon>Metazoa</taxon>
        <taxon>Ecdysozoa</taxon>
        <taxon>Nematoda</taxon>
        <taxon>Chromadorea</taxon>
        <taxon>Rhabditida</taxon>
        <taxon>Spirurina</taxon>
        <taxon>Spiruromorpha</taxon>
        <taxon>Filarioidea</taxon>
        <taxon>Onchocercidae</taxon>
        <taxon>Brugia</taxon>
    </lineage>
</organism>
<feature type="transmembrane region" description="Helical" evidence="3">
    <location>
        <begin position="420"/>
        <end position="438"/>
    </location>
</feature>
<evidence type="ECO:0000313" key="6">
    <source>
        <dbReference type="WBParaSite" id="BPAG_0001097401-mRNA-1"/>
    </source>
</evidence>
<keyword evidence="3" id="KW-0472">Membrane</keyword>
<keyword evidence="5" id="KW-1185">Reference proteome</keyword>
<dbReference type="InterPro" id="IPR003591">
    <property type="entry name" value="Leu-rich_rpt_typical-subtyp"/>
</dbReference>
<reference evidence="6" key="1">
    <citation type="submission" date="2017-02" db="UniProtKB">
        <authorList>
            <consortium name="WormBaseParasite"/>
        </authorList>
    </citation>
    <scope>IDENTIFICATION</scope>
</reference>
<protein>
    <submittedName>
        <fullName evidence="6">Calmodulin</fullName>
    </submittedName>
</protein>
<name>A0A0N4TQT8_BRUPA</name>
<evidence type="ECO:0000256" key="1">
    <source>
        <dbReference type="ARBA" id="ARBA00022614"/>
    </source>
</evidence>
<dbReference type="Pfam" id="PF13855">
    <property type="entry name" value="LRR_8"/>
    <property type="match status" value="1"/>
</dbReference>
<dbReference type="InterPro" id="IPR050216">
    <property type="entry name" value="LRR_domain-containing"/>
</dbReference>
<dbReference type="PANTHER" id="PTHR48051">
    <property type="match status" value="1"/>
</dbReference>
<keyword evidence="2" id="KW-0677">Repeat</keyword>
<sequence length="515" mass="58974">MLVISTCHGDVYRYTLHPSPFSDGAFVDISRVGHFLFFSSHEEMSVELSFKDLKALLDDNNIDLSMRQLVSIPVKGLSKIPRATYLDFSNNLITSIPSDFCLLTHVTKLDLSNNHIVHLPEEFGKLINLVHLDLYKNEVEELPLSFGELASLKWLDLKGNPLELELSQAAGECLNEKGCKTAALNVVRLMRDRSVKQQRLLEKQKSSKRQFEDSDVVNHVLTVQKEKTKKKKNKHRDLVIEHLEPIMVHAQQNVAQTIPRKDEKVSYETKRNEKRNSSNGQSFFFSNYMQTDKFFSLQFACCRLLLFKIMIEAEVFAVMSFWWRILTVSFLFTLAVSVFAVVIAVTNCFSEPQSWSLLSRPFCEDLQTLLTEHSFPLTISGNFFLSITSLLKSYIDAAGVAWQEFEQKADLVAFVKDSYFVLYMKLVSVGLLVQGYAYDSFMTFYNAYAADAVNNVLKNMWLLLRIFGLMVADLLMFVVGESLLFVSSGVETIFTYAYRGDQLAEVLQNWWNKVK</sequence>